<dbReference type="AlphaFoldDB" id="A0A8S3SHR6"/>
<feature type="transmembrane region" description="Helical" evidence="5">
    <location>
        <begin position="283"/>
        <end position="302"/>
    </location>
</feature>
<feature type="transmembrane region" description="Helical" evidence="5">
    <location>
        <begin position="243"/>
        <end position="263"/>
    </location>
</feature>
<feature type="transmembrane region" description="Helical" evidence="5">
    <location>
        <begin position="72"/>
        <end position="96"/>
    </location>
</feature>
<evidence type="ECO:0000259" key="6">
    <source>
        <dbReference type="PROSITE" id="PS50262"/>
    </source>
</evidence>
<dbReference type="EMBL" id="CAJPWZ010001554">
    <property type="protein sequence ID" value="CAG2217630.1"/>
    <property type="molecule type" value="Genomic_DNA"/>
</dbReference>
<feature type="transmembrane region" description="Helical" evidence="5">
    <location>
        <begin position="111"/>
        <end position="130"/>
    </location>
</feature>
<dbReference type="OrthoDB" id="10277578at2759"/>
<dbReference type="Gene3D" id="1.20.1070.10">
    <property type="entry name" value="Rhodopsin 7-helix transmembrane proteins"/>
    <property type="match status" value="1"/>
</dbReference>
<comment type="caution">
    <text evidence="7">The sequence shown here is derived from an EMBL/GenBank/DDBJ whole genome shotgun (WGS) entry which is preliminary data.</text>
</comment>
<keyword evidence="2 5" id="KW-0812">Transmembrane</keyword>
<evidence type="ECO:0000256" key="5">
    <source>
        <dbReference type="SAM" id="Phobius"/>
    </source>
</evidence>
<feature type="transmembrane region" description="Helical" evidence="5">
    <location>
        <begin position="198"/>
        <end position="223"/>
    </location>
</feature>
<evidence type="ECO:0000256" key="3">
    <source>
        <dbReference type="ARBA" id="ARBA00022989"/>
    </source>
</evidence>
<evidence type="ECO:0000256" key="4">
    <source>
        <dbReference type="ARBA" id="ARBA00023136"/>
    </source>
</evidence>
<protein>
    <recommendedName>
        <fullName evidence="6">G-protein coupled receptors family 1 profile domain-containing protein</fullName>
    </recommendedName>
</protein>
<keyword evidence="4 5" id="KW-0472">Membrane</keyword>
<proteinExistence type="predicted"/>
<dbReference type="InterPro" id="IPR017452">
    <property type="entry name" value="GPCR_Rhodpsn_7TM"/>
</dbReference>
<dbReference type="SUPFAM" id="SSF81321">
    <property type="entry name" value="Family A G protein-coupled receptor-like"/>
    <property type="match status" value="1"/>
</dbReference>
<gene>
    <name evidence="7" type="ORF">MEDL_31321</name>
</gene>
<name>A0A8S3SHR6_MYTED</name>
<evidence type="ECO:0000313" key="8">
    <source>
        <dbReference type="Proteomes" id="UP000683360"/>
    </source>
</evidence>
<evidence type="ECO:0000313" key="7">
    <source>
        <dbReference type="EMBL" id="CAG2217630.1"/>
    </source>
</evidence>
<keyword evidence="3 5" id="KW-1133">Transmembrane helix</keyword>
<sequence length="384" mass="44925">MGQCTNLTELTHEGSEEMYFLLEGEPFDKFLLSKILQILLYSLEIYFRMVLDFRIFREIISKDQLQTPANAAIFVFLVSDLVLISHHAIFAFVVLIKERIWIHKYVGEIDAFLNAFFGIFNFLCLTIMTLEKVMYTKFPFKHLRFFSVKKTILYMLLCGVPTFLYCLGIHIEFHVHYISNTLSMFYCFHEGNIAVRHIFWVIPVLFIIIIVCCHASILVNLCYNRCHIPQQPGFTMDRMDGDFVGRFIRATISNVILTTSVFIDLMLRVLFQYINTPVHINRALWVLSVLLRMLNPLIILGGNGPLRNYVYNTGFQRSPSWLPSKMQFYIERTDKDRQFIARIKGQHKVSDISINVNKPVSNNKSYFYNMFNKNIKCTSKETSV</sequence>
<evidence type="ECO:0000256" key="2">
    <source>
        <dbReference type="ARBA" id="ARBA00022692"/>
    </source>
</evidence>
<comment type="subcellular location">
    <subcellularLocation>
        <location evidence="1">Membrane</location>
    </subcellularLocation>
</comment>
<keyword evidence="8" id="KW-1185">Reference proteome</keyword>
<feature type="domain" description="G-protein coupled receptors family 1 profile" evidence="6">
    <location>
        <begin position="51"/>
        <end position="299"/>
    </location>
</feature>
<reference evidence="7" key="1">
    <citation type="submission" date="2021-03" db="EMBL/GenBank/DDBJ databases">
        <authorList>
            <person name="Bekaert M."/>
        </authorList>
    </citation>
    <scope>NUCLEOTIDE SEQUENCE</scope>
</reference>
<accession>A0A8S3SHR6</accession>
<organism evidence="7 8">
    <name type="scientific">Mytilus edulis</name>
    <name type="common">Blue mussel</name>
    <dbReference type="NCBI Taxonomy" id="6550"/>
    <lineage>
        <taxon>Eukaryota</taxon>
        <taxon>Metazoa</taxon>
        <taxon>Spiralia</taxon>
        <taxon>Lophotrochozoa</taxon>
        <taxon>Mollusca</taxon>
        <taxon>Bivalvia</taxon>
        <taxon>Autobranchia</taxon>
        <taxon>Pteriomorphia</taxon>
        <taxon>Mytilida</taxon>
        <taxon>Mytiloidea</taxon>
        <taxon>Mytilidae</taxon>
        <taxon>Mytilinae</taxon>
        <taxon>Mytilus</taxon>
    </lineage>
</organism>
<dbReference type="GO" id="GO:0016020">
    <property type="term" value="C:membrane"/>
    <property type="evidence" value="ECO:0007669"/>
    <property type="project" value="UniProtKB-SubCell"/>
</dbReference>
<evidence type="ECO:0000256" key="1">
    <source>
        <dbReference type="ARBA" id="ARBA00004370"/>
    </source>
</evidence>
<dbReference type="Proteomes" id="UP000683360">
    <property type="component" value="Unassembled WGS sequence"/>
</dbReference>
<dbReference type="PROSITE" id="PS50262">
    <property type="entry name" value="G_PROTEIN_RECEP_F1_2"/>
    <property type="match status" value="1"/>
</dbReference>
<feature type="transmembrane region" description="Helical" evidence="5">
    <location>
        <begin position="151"/>
        <end position="178"/>
    </location>
</feature>